<keyword evidence="1" id="KW-0732">Signal</keyword>
<organism evidence="3 4">
    <name type="scientific">Elstera litoralis</name>
    <dbReference type="NCBI Taxonomy" id="552518"/>
    <lineage>
        <taxon>Bacteria</taxon>
        <taxon>Pseudomonadati</taxon>
        <taxon>Pseudomonadota</taxon>
        <taxon>Alphaproteobacteria</taxon>
        <taxon>Rhodospirillales</taxon>
        <taxon>Rhodospirillaceae</taxon>
        <taxon>Elstera</taxon>
    </lineage>
</organism>
<feature type="domain" description="Solute-binding protein family 3/N-terminal" evidence="2">
    <location>
        <begin position="26"/>
        <end position="121"/>
    </location>
</feature>
<name>A0A0F3IRW9_9PROT</name>
<dbReference type="PANTHER" id="PTHR35936:SF37">
    <property type="entry name" value="AMINO ACID ABC TRANSPORTER SUBSTRATE-BINDING PROTEIN"/>
    <property type="match status" value="1"/>
</dbReference>
<dbReference type="Gene3D" id="3.40.190.10">
    <property type="entry name" value="Periplasmic binding protein-like II"/>
    <property type="match status" value="2"/>
</dbReference>
<protein>
    <submittedName>
        <fullName evidence="3">Amino acid ABC transporter substrate-binding protein</fullName>
    </submittedName>
</protein>
<dbReference type="EMBL" id="LAJY01000273">
    <property type="protein sequence ID" value="KJV09495.1"/>
    <property type="molecule type" value="Genomic_DNA"/>
</dbReference>
<dbReference type="Proteomes" id="UP000033774">
    <property type="component" value="Unassembled WGS sequence"/>
</dbReference>
<dbReference type="Pfam" id="PF00497">
    <property type="entry name" value="SBP_bac_3"/>
    <property type="match status" value="1"/>
</dbReference>
<accession>A0A0F3IRW9</accession>
<evidence type="ECO:0000313" key="4">
    <source>
        <dbReference type="Proteomes" id="UP000033774"/>
    </source>
</evidence>
<dbReference type="SUPFAM" id="SSF53850">
    <property type="entry name" value="Periplasmic binding protein-like II"/>
    <property type="match status" value="1"/>
</dbReference>
<proteinExistence type="predicted"/>
<dbReference type="PANTHER" id="PTHR35936">
    <property type="entry name" value="MEMBRANE-BOUND LYTIC MUREIN TRANSGLYCOSYLASE F"/>
    <property type="match status" value="1"/>
</dbReference>
<feature type="non-terminal residue" evidence="3">
    <location>
        <position position="160"/>
    </location>
</feature>
<evidence type="ECO:0000256" key="1">
    <source>
        <dbReference type="ARBA" id="ARBA00022729"/>
    </source>
</evidence>
<dbReference type="InterPro" id="IPR001638">
    <property type="entry name" value="Solute-binding_3/MltF_N"/>
</dbReference>
<dbReference type="AlphaFoldDB" id="A0A0F3IRW9"/>
<comment type="caution">
    <text evidence="3">The sequence shown here is derived from an EMBL/GenBank/DDBJ whole genome shotgun (WGS) entry which is preliminary data.</text>
</comment>
<gene>
    <name evidence="3" type="ORF">VZ95_11130</name>
</gene>
<keyword evidence="4" id="KW-1185">Reference proteome</keyword>
<evidence type="ECO:0000259" key="2">
    <source>
        <dbReference type="Pfam" id="PF00497"/>
    </source>
</evidence>
<sequence length="160" mass="17416">MMAVSLGTVPVQAQAALETILKNKVIKIAVPTDYPPYGFVGIDLKPQGLDIAMAELIAEKLGAKLEMVPVTSANRIPYVQTKQVDLVISTLGKNPEREKVIDFTHAYAPFFQAVYAPKSLAIKSFDDLGGKTIAVAKGAMEEQELMKVGPASMDFKRYED</sequence>
<evidence type="ECO:0000313" key="3">
    <source>
        <dbReference type="EMBL" id="KJV09495.1"/>
    </source>
</evidence>
<reference evidence="3 4" key="1">
    <citation type="submission" date="2015-03" db="EMBL/GenBank/DDBJ databases">
        <title>Draft genome sequence of Elstera litoralis.</title>
        <authorList>
            <person name="Rahalkar M.C."/>
            <person name="Dhakephalkar P.K."/>
            <person name="Pore S.D."/>
            <person name="Arora P."/>
            <person name="Kapse N.G."/>
            <person name="Pandit P.S."/>
        </authorList>
    </citation>
    <scope>NUCLEOTIDE SEQUENCE [LARGE SCALE GENOMIC DNA]</scope>
    <source>
        <strain evidence="3 4">Dia-1</strain>
    </source>
</reference>